<feature type="transmembrane region" description="Helical" evidence="2">
    <location>
        <begin position="186"/>
        <end position="214"/>
    </location>
</feature>
<name>A0A9N9ASB9_9GLOM</name>
<dbReference type="Proteomes" id="UP000789342">
    <property type="component" value="Unassembled WGS sequence"/>
</dbReference>
<protein>
    <submittedName>
        <fullName evidence="3">14967_t:CDS:1</fullName>
    </submittedName>
</protein>
<dbReference type="EMBL" id="CAJVPV010002876">
    <property type="protein sequence ID" value="CAG8538278.1"/>
    <property type="molecule type" value="Genomic_DNA"/>
</dbReference>
<keyword evidence="2" id="KW-0472">Membrane</keyword>
<keyword evidence="2" id="KW-0812">Transmembrane</keyword>
<proteinExistence type="predicted"/>
<gene>
    <name evidence="3" type="ORF">AMORRO_LOCUS5001</name>
</gene>
<evidence type="ECO:0000313" key="3">
    <source>
        <dbReference type="EMBL" id="CAG8538278.1"/>
    </source>
</evidence>
<accession>A0A9N9ASB9</accession>
<evidence type="ECO:0000256" key="2">
    <source>
        <dbReference type="SAM" id="Phobius"/>
    </source>
</evidence>
<evidence type="ECO:0000313" key="4">
    <source>
        <dbReference type="Proteomes" id="UP000789342"/>
    </source>
</evidence>
<sequence>MTYSPTPKLISFGKILFPFLLNLLRTFNPIAILDILIKISELISSQSTMTSTDTKKKCTRETSSRKSSFEITPNQSRRSKKIVSFHNPLSISSTPDPSLSSSSHKNGSIRHVHSSSDARNITRNYEDDGAYSPILPSIFSPSSSSSSPTKIGSPDTNTTNISFSNLTIATSSPSTPHEIFTEVCEIVILASSAIIALLALNPLLFASMIVATIITMPIWIVVAPVVCILIGLVYFHIVPVAYVFLWTGLKVTTGIRRLKLNKGY</sequence>
<evidence type="ECO:0000256" key="1">
    <source>
        <dbReference type="SAM" id="MobiDB-lite"/>
    </source>
</evidence>
<keyword evidence="2" id="KW-1133">Transmembrane helix</keyword>
<dbReference type="AlphaFoldDB" id="A0A9N9ASB9"/>
<feature type="compositionally biased region" description="Low complexity" evidence="1">
    <location>
        <begin position="88"/>
        <end position="103"/>
    </location>
</feature>
<keyword evidence="4" id="KW-1185">Reference proteome</keyword>
<feature type="region of interest" description="Disordered" evidence="1">
    <location>
        <begin position="49"/>
        <end position="120"/>
    </location>
</feature>
<reference evidence="3" key="1">
    <citation type="submission" date="2021-06" db="EMBL/GenBank/DDBJ databases">
        <authorList>
            <person name="Kallberg Y."/>
            <person name="Tangrot J."/>
            <person name="Rosling A."/>
        </authorList>
    </citation>
    <scope>NUCLEOTIDE SEQUENCE</scope>
    <source>
        <strain evidence="3">CL551</strain>
    </source>
</reference>
<organism evidence="3 4">
    <name type="scientific">Acaulospora morrowiae</name>
    <dbReference type="NCBI Taxonomy" id="94023"/>
    <lineage>
        <taxon>Eukaryota</taxon>
        <taxon>Fungi</taxon>
        <taxon>Fungi incertae sedis</taxon>
        <taxon>Mucoromycota</taxon>
        <taxon>Glomeromycotina</taxon>
        <taxon>Glomeromycetes</taxon>
        <taxon>Diversisporales</taxon>
        <taxon>Acaulosporaceae</taxon>
        <taxon>Acaulospora</taxon>
    </lineage>
</organism>
<comment type="caution">
    <text evidence="3">The sequence shown here is derived from an EMBL/GenBank/DDBJ whole genome shotgun (WGS) entry which is preliminary data.</text>
</comment>
<feature type="transmembrane region" description="Helical" evidence="2">
    <location>
        <begin position="15"/>
        <end position="37"/>
    </location>
</feature>
<feature type="compositionally biased region" description="Basic and acidic residues" evidence="1">
    <location>
        <begin position="53"/>
        <end position="68"/>
    </location>
</feature>
<feature type="transmembrane region" description="Helical" evidence="2">
    <location>
        <begin position="220"/>
        <end position="249"/>
    </location>
</feature>